<feature type="transmembrane region" description="Helical" evidence="1">
    <location>
        <begin position="35"/>
        <end position="55"/>
    </location>
</feature>
<organism evidence="2 3">
    <name type="scientific">Streptomyces viridiviolaceus</name>
    <dbReference type="NCBI Taxonomy" id="68282"/>
    <lineage>
        <taxon>Bacteria</taxon>
        <taxon>Bacillati</taxon>
        <taxon>Actinomycetota</taxon>
        <taxon>Actinomycetes</taxon>
        <taxon>Kitasatosporales</taxon>
        <taxon>Streptomycetaceae</taxon>
        <taxon>Streptomyces</taxon>
    </lineage>
</organism>
<feature type="transmembrane region" description="Helical" evidence="1">
    <location>
        <begin position="158"/>
        <end position="176"/>
    </location>
</feature>
<name>A0ABW2DUU6_9ACTN</name>
<evidence type="ECO:0000313" key="3">
    <source>
        <dbReference type="Proteomes" id="UP001596409"/>
    </source>
</evidence>
<protein>
    <submittedName>
        <fullName evidence="2">Transporter</fullName>
    </submittedName>
</protein>
<comment type="caution">
    <text evidence="2">The sequence shown here is derived from an EMBL/GenBank/DDBJ whole genome shotgun (WGS) entry which is preliminary data.</text>
</comment>
<keyword evidence="1" id="KW-1133">Transmembrane helix</keyword>
<reference evidence="3" key="1">
    <citation type="journal article" date="2019" name="Int. J. Syst. Evol. Microbiol.">
        <title>The Global Catalogue of Microorganisms (GCM) 10K type strain sequencing project: providing services to taxonomists for standard genome sequencing and annotation.</title>
        <authorList>
            <consortium name="The Broad Institute Genomics Platform"/>
            <consortium name="The Broad Institute Genome Sequencing Center for Infectious Disease"/>
            <person name="Wu L."/>
            <person name="Ma J."/>
        </authorList>
    </citation>
    <scope>NUCLEOTIDE SEQUENCE [LARGE SCALE GENOMIC DNA]</scope>
    <source>
        <strain evidence="3">JCM 4855</strain>
    </source>
</reference>
<dbReference type="EMBL" id="JBHSYM010000003">
    <property type="protein sequence ID" value="MFC7010443.1"/>
    <property type="molecule type" value="Genomic_DNA"/>
</dbReference>
<accession>A0ABW2DUU6</accession>
<evidence type="ECO:0000313" key="2">
    <source>
        <dbReference type="EMBL" id="MFC7010443.1"/>
    </source>
</evidence>
<evidence type="ECO:0000256" key="1">
    <source>
        <dbReference type="SAM" id="Phobius"/>
    </source>
</evidence>
<proteinExistence type="predicted"/>
<feature type="transmembrane region" description="Helical" evidence="1">
    <location>
        <begin position="188"/>
        <end position="207"/>
    </location>
</feature>
<sequence>MEFKVVLLLIADVWMIYAGYAYGARFIRQYSNYLLGIEWIVIALSGTNVVLLGLIGGDHDSPSYHLMLFFDAFSRSFGITLVLVLGMLKVTHRYKPSLTVDIGAFGLAIATGLYLAVFGQPITTPWAIFYIVVNALASLFMFYVAFRLWAVDERRHAAWVVIATVGAAAVAGTYDFIHIPGDDENHTIFYTIAITIWALQMTAYFFAYRALHNHNAQVDADRAKMAAA</sequence>
<dbReference type="Proteomes" id="UP001596409">
    <property type="component" value="Unassembled WGS sequence"/>
</dbReference>
<keyword evidence="3" id="KW-1185">Reference proteome</keyword>
<dbReference type="RefSeq" id="WP_189870755.1">
    <property type="nucleotide sequence ID" value="NZ_BMWA01000007.1"/>
</dbReference>
<gene>
    <name evidence="2" type="ORF">ACFQMH_01735</name>
</gene>
<feature type="transmembrane region" description="Helical" evidence="1">
    <location>
        <begin position="6"/>
        <end position="23"/>
    </location>
</feature>
<keyword evidence="1" id="KW-0472">Membrane</keyword>
<feature type="transmembrane region" description="Helical" evidence="1">
    <location>
        <begin position="67"/>
        <end position="88"/>
    </location>
</feature>
<feature type="transmembrane region" description="Helical" evidence="1">
    <location>
        <begin position="126"/>
        <end position="146"/>
    </location>
</feature>
<keyword evidence="1" id="KW-0812">Transmembrane</keyword>
<feature type="transmembrane region" description="Helical" evidence="1">
    <location>
        <begin position="100"/>
        <end position="120"/>
    </location>
</feature>